<protein>
    <submittedName>
        <fullName evidence="1">Uncharacterized protein</fullName>
    </submittedName>
</protein>
<reference evidence="1" key="1">
    <citation type="journal article" date="2020" name="bioRxiv">
        <title>Historical genomics reveals the evolutionary mechanisms behind multiple outbreaks of the host-specific coffee wilt pathogen Fusarium xylarioides.</title>
        <authorList>
            <person name="Peck D."/>
            <person name="Nowell R.W."/>
            <person name="Flood J."/>
            <person name="Ryan M.J."/>
            <person name="Barraclough T.G."/>
        </authorList>
    </citation>
    <scope>NUCLEOTIDE SEQUENCE</scope>
    <source>
        <strain evidence="1">IMI 127659i</strain>
    </source>
</reference>
<organism evidence="1 2">
    <name type="scientific">Fusarium xylarioides</name>
    <dbReference type="NCBI Taxonomy" id="221167"/>
    <lineage>
        <taxon>Eukaryota</taxon>
        <taxon>Fungi</taxon>
        <taxon>Dikarya</taxon>
        <taxon>Ascomycota</taxon>
        <taxon>Pezizomycotina</taxon>
        <taxon>Sordariomycetes</taxon>
        <taxon>Hypocreomycetidae</taxon>
        <taxon>Hypocreales</taxon>
        <taxon>Nectriaceae</taxon>
        <taxon>Fusarium</taxon>
        <taxon>Fusarium fujikuroi species complex</taxon>
    </lineage>
</organism>
<name>A0A9P7IJW6_9HYPO</name>
<dbReference type="Proteomes" id="UP000750502">
    <property type="component" value="Unassembled WGS sequence"/>
</dbReference>
<proteinExistence type="predicted"/>
<keyword evidence="2" id="KW-1185">Reference proteome</keyword>
<evidence type="ECO:0000313" key="2">
    <source>
        <dbReference type="Proteomes" id="UP000750502"/>
    </source>
</evidence>
<dbReference type="AlphaFoldDB" id="A0A9P7IJW6"/>
<dbReference type="OrthoDB" id="4738875at2759"/>
<accession>A0A9P7IJW6</accession>
<gene>
    <name evidence="1" type="ORF">H9Q72_004245</name>
</gene>
<evidence type="ECO:0000313" key="1">
    <source>
        <dbReference type="EMBL" id="KAG5768077.1"/>
    </source>
</evidence>
<dbReference type="EMBL" id="JADFTT010000109">
    <property type="protein sequence ID" value="KAG5768077.1"/>
    <property type="molecule type" value="Genomic_DNA"/>
</dbReference>
<comment type="caution">
    <text evidence="1">The sequence shown here is derived from an EMBL/GenBank/DDBJ whole genome shotgun (WGS) entry which is preliminary data.</text>
</comment>
<sequence>MGVRIATQQDVPVLKDIILSGLSNDSVWLYCYPSAGRSEAASSHVETVLKRIIDDNSKNWHCYVVDASKTHDPVSLAIIQSLHQNEDDGKGVTEQIQRGE</sequence>
<reference evidence="1" key="2">
    <citation type="submission" date="2020-10" db="EMBL/GenBank/DDBJ databases">
        <authorList>
            <person name="Peck L.D."/>
            <person name="Nowell R.W."/>
            <person name="Flood J."/>
            <person name="Ryan M.J."/>
            <person name="Barraclough T.G."/>
        </authorList>
    </citation>
    <scope>NUCLEOTIDE SEQUENCE</scope>
    <source>
        <strain evidence="1">IMI 127659i</strain>
    </source>
</reference>